<gene>
    <name evidence="3" type="ORF">FSP39_006389</name>
</gene>
<dbReference type="InterPro" id="IPR013087">
    <property type="entry name" value="Znf_C2H2_type"/>
</dbReference>
<accession>A0AA89BQ20</accession>
<dbReference type="PROSITE" id="PS50157">
    <property type="entry name" value="ZINC_FINGER_C2H2_2"/>
    <property type="match status" value="1"/>
</dbReference>
<name>A0AA89BQ20_PINIB</name>
<comment type="caution">
    <text evidence="3">The sequence shown here is derived from an EMBL/GenBank/DDBJ whole genome shotgun (WGS) entry which is preliminary data.</text>
</comment>
<sequence length="313" mass="36226">MNMDMLSQPVNIPVFSLMCDEDKYKWIDNAANDVLDTLGLNSWKAFQDIRLQLSSLSEDDVQIDAMKHGPSFLCAVCGKAYVRKSWLKQHLRVKHKLTFHVASSTIPETPLQTFMKMALIYRDTCDAYSMGDGGRIVRNAKFEWVYAGALHHTKYKIWLWRMITYINAILPPDQAFEYMWNMTVNLKGGIKSNIPNDNCVELQVFNIKRELNTQGANKSFESARNICMTTQVIDKIKEQVMFTSNVAKSSRNRKEVDKSKDILTMVDSLRRKGPVSELSWESFSKYKDPLSKIDIQKLHDWINEQKEIADLYM</sequence>
<evidence type="ECO:0000259" key="2">
    <source>
        <dbReference type="PROSITE" id="PS50157"/>
    </source>
</evidence>
<dbReference type="SUPFAM" id="SSF57667">
    <property type="entry name" value="beta-beta-alpha zinc fingers"/>
    <property type="match status" value="1"/>
</dbReference>
<dbReference type="InterPro" id="IPR046496">
    <property type="entry name" value="DUF6589"/>
</dbReference>
<dbReference type="Proteomes" id="UP001186944">
    <property type="component" value="Unassembled WGS sequence"/>
</dbReference>
<dbReference type="GO" id="GO:0008270">
    <property type="term" value="F:zinc ion binding"/>
    <property type="evidence" value="ECO:0007669"/>
    <property type="project" value="UniProtKB-KW"/>
</dbReference>
<dbReference type="PROSITE" id="PS00028">
    <property type="entry name" value="ZINC_FINGER_C2H2_1"/>
    <property type="match status" value="1"/>
</dbReference>
<proteinExistence type="predicted"/>
<keyword evidence="1" id="KW-0479">Metal-binding</keyword>
<evidence type="ECO:0000313" key="3">
    <source>
        <dbReference type="EMBL" id="KAK3089771.1"/>
    </source>
</evidence>
<evidence type="ECO:0000313" key="4">
    <source>
        <dbReference type="Proteomes" id="UP001186944"/>
    </source>
</evidence>
<dbReference type="InterPro" id="IPR036236">
    <property type="entry name" value="Znf_C2H2_sf"/>
</dbReference>
<dbReference type="Gene3D" id="3.30.160.60">
    <property type="entry name" value="Classic Zinc Finger"/>
    <property type="match status" value="1"/>
</dbReference>
<protein>
    <recommendedName>
        <fullName evidence="2">C2H2-type domain-containing protein</fullName>
    </recommendedName>
</protein>
<evidence type="ECO:0000256" key="1">
    <source>
        <dbReference type="PROSITE-ProRule" id="PRU00042"/>
    </source>
</evidence>
<dbReference type="AlphaFoldDB" id="A0AA89BQ20"/>
<keyword evidence="1" id="KW-0863">Zinc-finger</keyword>
<dbReference type="EMBL" id="VSWD01000010">
    <property type="protein sequence ID" value="KAK3089771.1"/>
    <property type="molecule type" value="Genomic_DNA"/>
</dbReference>
<keyword evidence="4" id="KW-1185">Reference proteome</keyword>
<organism evidence="3 4">
    <name type="scientific">Pinctada imbricata</name>
    <name type="common">Atlantic pearl-oyster</name>
    <name type="synonym">Pinctada martensii</name>
    <dbReference type="NCBI Taxonomy" id="66713"/>
    <lineage>
        <taxon>Eukaryota</taxon>
        <taxon>Metazoa</taxon>
        <taxon>Spiralia</taxon>
        <taxon>Lophotrochozoa</taxon>
        <taxon>Mollusca</taxon>
        <taxon>Bivalvia</taxon>
        <taxon>Autobranchia</taxon>
        <taxon>Pteriomorphia</taxon>
        <taxon>Pterioida</taxon>
        <taxon>Pterioidea</taxon>
        <taxon>Pteriidae</taxon>
        <taxon>Pinctada</taxon>
    </lineage>
</organism>
<feature type="domain" description="C2H2-type" evidence="2">
    <location>
        <begin position="72"/>
        <end position="95"/>
    </location>
</feature>
<reference evidence="3" key="1">
    <citation type="submission" date="2019-08" db="EMBL/GenBank/DDBJ databases">
        <title>The improved chromosome-level genome for the pearl oyster Pinctada fucata martensii using PacBio sequencing and Hi-C.</title>
        <authorList>
            <person name="Zheng Z."/>
        </authorList>
    </citation>
    <scope>NUCLEOTIDE SEQUENCE</scope>
    <source>
        <strain evidence="3">ZZ-2019</strain>
        <tissue evidence="3">Adductor muscle</tissue>
    </source>
</reference>
<keyword evidence="1" id="KW-0862">Zinc</keyword>
<dbReference type="Pfam" id="PF20231">
    <property type="entry name" value="DUF6589"/>
    <property type="match status" value="1"/>
</dbReference>